<keyword evidence="1 2" id="KW-0732">Signal</keyword>
<feature type="chain" id="PRO_5046800678" evidence="2">
    <location>
        <begin position="20"/>
        <end position="270"/>
    </location>
</feature>
<gene>
    <name evidence="4" type="ORF">LRS13_13160</name>
</gene>
<accession>A0ABY5PAP0</accession>
<dbReference type="Pfam" id="PF12849">
    <property type="entry name" value="PBP_like_2"/>
    <property type="match status" value="1"/>
</dbReference>
<dbReference type="SUPFAM" id="SSF53850">
    <property type="entry name" value="Periplasmic binding protein-like II"/>
    <property type="match status" value="1"/>
</dbReference>
<dbReference type="CDD" id="cd13653">
    <property type="entry name" value="PBP2_phosphate_like_1"/>
    <property type="match status" value="1"/>
</dbReference>
<evidence type="ECO:0000313" key="5">
    <source>
        <dbReference type="Proteomes" id="UP001058860"/>
    </source>
</evidence>
<dbReference type="EMBL" id="CP088295">
    <property type="protein sequence ID" value="UUY01676.1"/>
    <property type="molecule type" value="Genomic_DNA"/>
</dbReference>
<dbReference type="Gene3D" id="3.40.190.10">
    <property type="entry name" value="Periplasmic binding protein-like II"/>
    <property type="match status" value="2"/>
</dbReference>
<dbReference type="RefSeq" id="WP_353862228.1">
    <property type="nucleotide sequence ID" value="NZ_CP088295.1"/>
</dbReference>
<feature type="signal peptide" evidence="2">
    <location>
        <begin position="1"/>
        <end position="19"/>
    </location>
</feature>
<dbReference type="InterPro" id="IPR024370">
    <property type="entry name" value="PBP_domain"/>
</dbReference>
<proteinExistence type="predicted"/>
<evidence type="ECO:0000313" key="4">
    <source>
        <dbReference type="EMBL" id="UUY01676.1"/>
    </source>
</evidence>
<evidence type="ECO:0000256" key="1">
    <source>
        <dbReference type="ARBA" id="ARBA00022729"/>
    </source>
</evidence>
<sequence>MLRKTITAVALGTTLFAVAPATVAQSKSTITMSGSTSVAPLARELAKGYLKAFPNTVRFKLLEGGSDVGINDVSRGRVTIGNSSRDPQQSDPGGLAFNRIARDGVCIVTHPDNPIQNLSEEQIQQIFTGRVRNWSDVPGARVSGTIDLNVRTQASGTQDAFQQIFMGGPNGPRVATSASQKASNGLVQSAIRANKNAIGYVDFKFTAGTNAVSYKGVACTLRNAKAGTYPGVRSFWMVTRGKPKGATAKFIKWIRTDSRAKTIINTNWVA</sequence>
<dbReference type="PANTHER" id="PTHR30570">
    <property type="entry name" value="PERIPLASMIC PHOSPHATE BINDING COMPONENT OF PHOSPHATE ABC TRANSPORTER"/>
    <property type="match status" value="1"/>
</dbReference>
<reference evidence="5" key="1">
    <citation type="submission" date="2021-11" db="EMBL/GenBank/DDBJ databases">
        <title>Cultivation dependent microbiological survey of springs from the worlds oldest radium mine currently devoted to the extraction of radon-saturated water.</title>
        <authorList>
            <person name="Kapinusova G."/>
            <person name="Smrhova T."/>
            <person name="Strejcek M."/>
            <person name="Suman J."/>
            <person name="Jani K."/>
            <person name="Pajer P."/>
            <person name="Uhlik O."/>
        </authorList>
    </citation>
    <scope>NUCLEOTIDE SEQUENCE [LARGE SCALE GENOMIC DNA]</scope>
    <source>
        <strain evidence="5">J379</strain>
    </source>
</reference>
<protein>
    <submittedName>
        <fullName evidence="4">Phosphate ABC transporter substrate-binding protein</fullName>
    </submittedName>
</protein>
<keyword evidence="5" id="KW-1185">Reference proteome</keyword>
<dbReference type="Proteomes" id="UP001058860">
    <property type="component" value="Chromosome"/>
</dbReference>
<dbReference type="InterPro" id="IPR050811">
    <property type="entry name" value="Phosphate_ABC_transporter"/>
</dbReference>
<evidence type="ECO:0000256" key="2">
    <source>
        <dbReference type="SAM" id="SignalP"/>
    </source>
</evidence>
<name>A0ABY5PAP0_9ACTN</name>
<organism evidence="4 5">
    <name type="scientific">Svornostia abyssi</name>
    <dbReference type="NCBI Taxonomy" id="2898438"/>
    <lineage>
        <taxon>Bacteria</taxon>
        <taxon>Bacillati</taxon>
        <taxon>Actinomycetota</taxon>
        <taxon>Thermoleophilia</taxon>
        <taxon>Solirubrobacterales</taxon>
        <taxon>Baekduiaceae</taxon>
        <taxon>Svornostia</taxon>
    </lineage>
</organism>
<feature type="domain" description="PBP" evidence="3">
    <location>
        <begin position="20"/>
        <end position="255"/>
    </location>
</feature>
<dbReference type="PANTHER" id="PTHR30570:SF1">
    <property type="entry name" value="PHOSPHATE-BINDING PROTEIN PSTS"/>
    <property type="match status" value="1"/>
</dbReference>
<evidence type="ECO:0000259" key="3">
    <source>
        <dbReference type="Pfam" id="PF12849"/>
    </source>
</evidence>